<organism evidence="9 11">
    <name type="scientific">Bacillus glycinifermentans</name>
    <dbReference type="NCBI Taxonomy" id="1664069"/>
    <lineage>
        <taxon>Bacteria</taxon>
        <taxon>Bacillati</taxon>
        <taxon>Bacillota</taxon>
        <taxon>Bacilli</taxon>
        <taxon>Bacillales</taxon>
        <taxon>Bacillaceae</taxon>
        <taxon>Bacillus</taxon>
    </lineage>
</organism>
<feature type="transmembrane region" description="Helical" evidence="7">
    <location>
        <begin position="243"/>
        <end position="263"/>
    </location>
</feature>
<proteinExistence type="predicted"/>
<dbReference type="Proteomes" id="UP000036168">
    <property type="component" value="Unassembled WGS sequence"/>
</dbReference>
<dbReference type="EMBL" id="JARRTL010000014">
    <property type="protein sequence ID" value="MEC0486033.1"/>
    <property type="molecule type" value="Genomic_DNA"/>
</dbReference>
<keyword evidence="3" id="KW-1003">Cell membrane</keyword>
<evidence type="ECO:0000256" key="7">
    <source>
        <dbReference type="SAM" id="Phobius"/>
    </source>
</evidence>
<sequence length="385" mass="41846">MKKVLPLFFWIMFMIGTDTFLVSPLLPTLRELYNVPVEMSGWIVSSYALGYALFALIAGPVSDGLNRKTVMTWGMAAFGASTLLCGFAPNFWTMILLRFAAGVSAAFVTPQVWASIPTLVPKERMVKSMGIAAAGLSFSQMLGLPIGGYLASIHWSAPFLILGACSFIFAGLIHFVLPDLKPHQQAAEKVPLAARYRTLLSEPKVLKTFSAYFIFQTGNFAAFSFLGTWLADDFRFNVGQVGTAMLILGLGNLFGSTLGVHLVAKLGRAFSLYAGIAILTVLYVILAQTKQFSFAEINFFIMFFITGIVFTLMMSLLQSLSPHSRGTIASLANSCMYIGQTAGASAAGLLYSRFGGFFAVAMFTAVLYILSILLFKNSKILKQTL</sequence>
<dbReference type="AlphaFoldDB" id="A0A0J6HIC1"/>
<reference evidence="9 11" key="1">
    <citation type="journal article" date="2015" name="Int. J. Syst. Evol. Microbiol.">
        <title>Bacillus glycinifermentans sp. nov., isolated from fermented soybean paste.</title>
        <authorList>
            <person name="Kim S.J."/>
            <person name="Dunlap C.A."/>
            <person name="Kwon S.W."/>
            <person name="Rooney A.P."/>
        </authorList>
    </citation>
    <scope>NUCLEOTIDE SEQUENCE [LARGE SCALE GENOMIC DNA]</scope>
    <source>
        <strain evidence="9 11">GO-13</strain>
    </source>
</reference>
<dbReference type="RefSeq" id="WP_048353972.1">
    <property type="nucleotide sequence ID" value="NZ_CP023481.1"/>
</dbReference>
<dbReference type="CDD" id="cd17324">
    <property type="entry name" value="MFS_NepI_like"/>
    <property type="match status" value="1"/>
</dbReference>
<dbReference type="OrthoDB" id="212436at2"/>
<dbReference type="GO" id="GO:0005886">
    <property type="term" value="C:plasma membrane"/>
    <property type="evidence" value="ECO:0007669"/>
    <property type="project" value="UniProtKB-SubCell"/>
</dbReference>
<feature type="transmembrane region" description="Helical" evidence="7">
    <location>
        <begin position="70"/>
        <end position="89"/>
    </location>
</feature>
<feature type="transmembrane region" description="Helical" evidence="7">
    <location>
        <begin position="39"/>
        <end position="58"/>
    </location>
</feature>
<comment type="subcellular location">
    <subcellularLocation>
        <location evidence="1">Cell membrane</location>
        <topology evidence="1">Multi-pass membrane protein</topology>
    </subcellularLocation>
</comment>
<dbReference type="InterPro" id="IPR036259">
    <property type="entry name" value="MFS_trans_sf"/>
</dbReference>
<evidence type="ECO:0000256" key="5">
    <source>
        <dbReference type="ARBA" id="ARBA00022989"/>
    </source>
</evidence>
<dbReference type="Gene3D" id="1.20.1250.20">
    <property type="entry name" value="MFS general substrate transporter like domains"/>
    <property type="match status" value="1"/>
</dbReference>
<dbReference type="PANTHER" id="PTHR43124:SF3">
    <property type="entry name" value="CHLORAMPHENICOL EFFLUX PUMP RV0191"/>
    <property type="match status" value="1"/>
</dbReference>
<protein>
    <submittedName>
        <fullName evidence="9">MFS transporter</fullName>
    </submittedName>
</protein>
<keyword evidence="4 7" id="KW-0812">Transmembrane</keyword>
<evidence type="ECO:0000313" key="10">
    <source>
        <dbReference type="EMBL" id="MEC0486033.1"/>
    </source>
</evidence>
<dbReference type="EMBL" id="LECW02000020">
    <property type="protein sequence ID" value="KRT93587.1"/>
    <property type="molecule type" value="Genomic_DNA"/>
</dbReference>
<keyword evidence="5 7" id="KW-1133">Transmembrane helix</keyword>
<dbReference type="Proteomes" id="UP001341297">
    <property type="component" value="Unassembled WGS sequence"/>
</dbReference>
<feature type="transmembrane region" description="Helical" evidence="7">
    <location>
        <begin position="209"/>
        <end position="231"/>
    </location>
</feature>
<dbReference type="InterPro" id="IPR020846">
    <property type="entry name" value="MFS_dom"/>
</dbReference>
<feature type="transmembrane region" description="Helical" evidence="7">
    <location>
        <begin position="270"/>
        <end position="287"/>
    </location>
</feature>
<comment type="caution">
    <text evidence="9">The sequence shown here is derived from an EMBL/GenBank/DDBJ whole genome shotgun (WGS) entry which is preliminary data.</text>
</comment>
<feature type="transmembrane region" description="Helical" evidence="7">
    <location>
        <begin position="357"/>
        <end position="375"/>
    </location>
</feature>
<feature type="domain" description="Major facilitator superfamily (MFS) profile" evidence="8">
    <location>
        <begin position="4"/>
        <end position="379"/>
    </location>
</feature>
<dbReference type="PANTHER" id="PTHR43124">
    <property type="entry name" value="PURINE EFFLUX PUMP PBUE"/>
    <property type="match status" value="1"/>
</dbReference>
<name>A0A0J6HIC1_9BACI</name>
<gene>
    <name evidence="9" type="ORF">AB447_217430</name>
    <name evidence="10" type="ORF">P8828_14580</name>
</gene>
<evidence type="ECO:0000256" key="6">
    <source>
        <dbReference type="ARBA" id="ARBA00023136"/>
    </source>
</evidence>
<evidence type="ECO:0000313" key="9">
    <source>
        <dbReference type="EMBL" id="KRT93587.1"/>
    </source>
</evidence>
<feature type="transmembrane region" description="Helical" evidence="7">
    <location>
        <begin position="329"/>
        <end position="351"/>
    </location>
</feature>
<evidence type="ECO:0000256" key="1">
    <source>
        <dbReference type="ARBA" id="ARBA00004651"/>
    </source>
</evidence>
<evidence type="ECO:0000256" key="4">
    <source>
        <dbReference type="ARBA" id="ARBA00022692"/>
    </source>
</evidence>
<feature type="transmembrane region" description="Helical" evidence="7">
    <location>
        <begin position="7"/>
        <end position="27"/>
    </location>
</feature>
<evidence type="ECO:0000313" key="12">
    <source>
        <dbReference type="Proteomes" id="UP001341297"/>
    </source>
</evidence>
<feature type="transmembrane region" description="Helical" evidence="7">
    <location>
        <begin position="157"/>
        <end position="177"/>
    </location>
</feature>
<evidence type="ECO:0000256" key="3">
    <source>
        <dbReference type="ARBA" id="ARBA00022475"/>
    </source>
</evidence>
<evidence type="ECO:0000259" key="8">
    <source>
        <dbReference type="PROSITE" id="PS50850"/>
    </source>
</evidence>
<accession>A0A0J6HDL7</accession>
<evidence type="ECO:0000256" key="2">
    <source>
        <dbReference type="ARBA" id="ARBA00022448"/>
    </source>
</evidence>
<dbReference type="STRING" id="1664069.BGLY_0777"/>
<keyword evidence="2" id="KW-0813">Transport</keyword>
<accession>A0A0J6HIC1</accession>
<dbReference type="Pfam" id="PF07690">
    <property type="entry name" value="MFS_1"/>
    <property type="match status" value="1"/>
</dbReference>
<keyword evidence="12" id="KW-1185">Reference proteome</keyword>
<dbReference type="InterPro" id="IPR050189">
    <property type="entry name" value="MFS_Efflux_Transporters"/>
</dbReference>
<feature type="transmembrane region" description="Helical" evidence="7">
    <location>
        <begin position="299"/>
        <end position="317"/>
    </location>
</feature>
<feature type="transmembrane region" description="Helical" evidence="7">
    <location>
        <begin position="95"/>
        <end position="116"/>
    </location>
</feature>
<reference evidence="10 12" key="3">
    <citation type="submission" date="2023-03" db="EMBL/GenBank/DDBJ databases">
        <title>Agriculturally important microbes genome sequencing.</title>
        <authorList>
            <person name="Dunlap C."/>
        </authorList>
    </citation>
    <scope>NUCLEOTIDE SEQUENCE [LARGE SCALE GENOMIC DNA]</scope>
    <source>
        <strain evidence="10 12">CBP-3203</strain>
    </source>
</reference>
<dbReference type="PATRIC" id="fig|1664069.3.peg.4110"/>
<reference evidence="9" key="2">
    <citation type="submission" date="2015-10" db="EMBL/GenBank/DDBJ databases">
        <authorList>
            <person name="Gilbert D.G."/>
        </authorList>
    </citation>
    <scope>NUCLEOTIDE SEQUENCE</scope>
    <source>
        <strain evidence="9">GO-13</strain>
    </source>
</reference>
<dbReference type="PROSITE" id="PS50850">
    <property type="entry name" value="MFS"/>
    <property type="match status" value="1"/>
</dbReference>
<dbReference type="SUPFAM" id="SSF103473">
    <property type="entry name" value="MFS general substrate transporter"/>
    <property type="match status" value="1"/>
</dbReference>
<keyword evidence="6 7" id="KW-0472">Membrane</keyword>
<dbReference type="InterPro" id="IPR011701">
    <property type="entry name" value="MFS"/>
</dbReference>
<feature type="transmembrane region" description="Helical" evidence="7">
    <location>
        <begin position="128"/>
        <end position="151"/>
    </location>
</feature>
<dbReference type="GO" id="GO:0022857">
    <property type="term" value="F:transmembrane transporter activity"/>
    <property type="evidence" value="ECO:0007669"/>
    <property type="project" value="InterPro"/>
</dbReference>
<evidence type="ECO:0000313" key="11">
    <source>
        <dbReference type="Proteomes" id="UP000036168"/>
    </source>
</evidence>